<name>A0A345E2U4_9EURY</name>
<dbReference type="GO" id="GO:0005886">
    <property type="term" value="C:plasma membrane"/>
    <property type="evidence" value="ECO:0007669"/>
    <property type="project" value="TreeGrafter"/>
</dbReference>
<dbReference type="GO" id="GO:0015209">
    <property type="term" value="F:cytosine transmembrane transporter activity"/>
    <property type="evidence" value="ECO:0007669"/>
    <property type="project" value="InterPro"/>
</dbReference>
<feature type="transmembrane region" description="Helical" evidence="6">
    <location>
        <begin position="215"/>
        <end position="233"/>
    </location>
</feature>
<feature type="transmembrane region" description="Helical" evidence="6">
    <location>
        <begin position="124"/>
        <end position="143"/>
    </location>
</feature>
<sequence length="464" mass="47891">MATEDESSTWRTFVFGDEDLPDPDYPIDHVPRDERKGLVSISAVLLGFVFFAGTLWSGAEVGAAMGFGPMLSATAVGYAILGVYVAALCGIAAKAGLTTVLLARYSFGRWGAKFADLLLGGTQVGWFGVTIPMVAIPTATFFGVESRSLILALIVVWGVLHLATAYFGYEGMEKLSLIAVPILVVVGLLSVFIAVQDAGGVSGLFAGTGGGEMGFAAAVTIVVGTFISGGTQAPNWARFASSTRVGFWAGLIAFLVGNGFLFLSGAVGGAVYDVTPAGDLYEVLAAQGLAAIGLIALILNIWTTNDNAAYAFGVAGSEAFEFDRKRPFVLAGGTVGILLALAGAESLLIPWLSTLGQYVPPLGGVIIADFLLCWRLDIPRMDDVDFAGVRWIAVLGYGVGIVVAILTAGQVVPGVGAPQVLPSPGGAALNGLVAAFVVHTVAYYLLEETGVLAGHDVDGAAERL</sequence>
<feature type="transmembrane region" description="Helical" evidence="6">
    <location>
        <begin position="149"/>
        <end position="168"/>
    </location>
</feature>
<dbReference type="NCBIfam" id="NF008241">
    <property type="entry name" value="PRK11017.1"/>
    <property type="match status" value="1"/>
</dbReference>
<dbReference type="OrthoDB" id="111380at2157"/>
<keyword evidence="3 6" id="KW-0812">Transmembrane</keyword>
<feature type="transmembrane region" description="Helical" evidence="6">
    <location>
        <begin position="175"/>
        <end position="195"/>
    </location>
</feature>
<evidence type="ECO:0000256" key="3">
    <source>
        <dbReference type="ARBA" id="ARBA00022692"/>
    </source>
</evidence>
<reference evidence="7 8" key="1">
    <citation type="submission" date="2018-07" db="EMBL/GenBank/DDBJ databases">
        <title>Genome sequences of Haloplanus sp. CBA1113.</title>
        <authorList>
            <person name="Kim Y.B."/>
            <person name="Roh S.W."/>
        </authorList>
    </citation>
    <scope>NUCLEOTIDE SEQUENCE [LARGE SCALE GENOMIC DNA]</scope>
    <source>
        <strain evidence="7 8">CBA1113</strain>
    </source>
</reference>
<comment type="similarity">
    <text evidence="2">Belongs to the purine-cytosine permease (2.A.39) family.</text>
</comment>
<gene>
    <name evidence="7" type="ORF">DU500_08820</name>
</gene>
<feature type="transmembrane region" description="Helical" evidence="6">
    <location>
        <begin position="76"/>
        <end position="103"/>
    </location>
</feature>
<proteinExistence type="inferred from homology"/>
<keyword evidence="5 6" id="KW-0472">Membrane</keyword>
<dbReference type="EMBL" id="CP031150">
    <property type="protein sequence ID" value="AXG06516.1"/>
    <property type="molecule type" value="Genomic_DNA"/>
</dbReference>
<dbReference type="Proteomes" id="UP000253273">
    <property type="component" value="Chromosome"/>
</dbReference>
<dbReference type="KEGG" id="haj:DU500_08820"/>
<dbReference type="InterPro" id="IPR001248">
    <property type="entry name" value="Pur-cyt_permease"/>
</dbReference>
<feature type="transmembrane region" description="Helical" evidence="6">
    <location>
        <begin position="37"/>
        <end position="56"/>
    </location>
</feature>
<evidence type="ECO:0000256" key="5">
    <source>
        <dbReference type="ARBA" id="ARBA00023136"/>
    </source>
</evidence>
<protein>
    <submittedName>
        <fullName evidence="7">Cytosine permease</fullName>
    </submittedName>
</protein>
<dbReference type="GeneID" id="37283483"/>
<keyword evidence="4 6" id="KW-1133">Transmembrane helix</keyword>
<evidence type="ECO:0000313" key="7">
    <source>
        <dbReference type="EMBL" id="AXG06516.1"/>
    </source>
</evidence>
<dbReference type="CDD" id="cd11484">
    <property type="entry name" value="SLC-NCS1sbd_CobB-like"/>
    <property type="match status" value="1"/>
</dbReference>
<feature type="transmembrane region" description="Helical" evidence="6">
    <location>
        <begin position="358"/>
        <end position="376"/>
    </location>
</feature>
<evidence type="ECO:0000256" key="4">
    <source>
        <dbReference type="ARBA" id="ARBA00022989"/>
    </source>
</evidence>
<dbReference type="RefSeq" id="WP_114585654.1">
    <property type="nucleotide sequence ID" value="NZ_CP031150.1"/>
</dbReference>
<keyword evidence="8" id="KW-1185">Reference proteome</keyword>
<comment type="subcellular location">
    <subcellularLocation>
        <location evidence="1">Membrane</location>
        <topology evidence="1">Multi-pass membrane protein</topology>
    </subcellularLocation>
</comment>
<organism evidence="7 8">
    <name type="scientific">Haloplanus rubicundus</name>
    <dbReference type="NCBI Taxonomy" id="1547898"/>
    <lineage>
        <taxon>Archaea</taxon>
        <taxon>Methanobacteriati</taxon>
        <taxon>Methanobacteriota</taxon>
        <taxon>Stenosarchaea group</taxon>
        <taxon>Halobacteria</taxon>
        <taxon>Halobacteriales</taxon>
        <taxon>Haloferacaceae</taxon>
        <taxon>Haloplanus</taxon>
    </lineage>
</organism>
<feature type="transmembrane region" description="Helical" evidence="6">
    <location>
        <begin position="284"/>
        <end position="302"/>
    </location>
</feature>
<feature type="transmembrane region" description="Helical" evidence="6">
    <location>
        <begin position="388"/>
        <end position="407"/>
    </location>
</feature>
<evidence type="ECO:0000256" key="6">
    <source>
        <dbReference type="SAM" id="Phobius"/>
    </source>
</evidence>
<evidence type="ECO:0000256" key="2">
    <source>
        <dbReference type="ARBA" id="ARBA00008974"/>
    </source>
</evidence>
<dbReference type="Pfam" id="PF02133">
    <property type="entry name" value="Transp_cyt_pur"/>
    <property type="match status" value="1"/>
</dbReference>
<evidence type="ECO:0000256" key="1">
    <source>
        <dbReference type="ARBA" id="ARBA00004141"/>
    </source>
</evidence>
<feature type="transmembrane region" description="Helical" evidence="6">
    <location>
        <begin position="328"/>
        <end position="352"/>
    </location>
</feature>
<accession>A0A345E2U4</accession>
<dbReference type="PANTHER" id="PTHR30569:SF0">
    <property type="entry name" value="CYTOSINE PERMEASE"/>
    <property type="match status" value="1"/>
</dbReference>
<dbReference type="InterPro" id="IPR030191">
    <property type="entry name" value="CodB"/>
</dbReference>
<feature type="transmembrane region" description="Helical" evidence="6">
    <location>
        <begin position="427"/>
        <end position="446"/>
    </location>
</feature>
<feature type="transmembrane region" description="Helical" evidence="6">
    <location>
        <begin position="245"/>
        <end position="272"/>
    </location>
</feature>
<evidence type="ECO:0000313" key="8">
    <source>
        <dbReference type="Proteomes" id="UP000253273"/>
    </source>
</evidence>
<dbReference type="AlphaFoldDB" id="A0A345E2U4"/>
<dbReference type="Gene3D" id="1.10.4160.10">
    <property type="entry name" value="Hydantoin permease"/>
    <property type="match status" value="1"/>
</dbReference>
<dbReference type="PANTHER" id="PTHR30569">
    <property type="entry name" value="CYTOSINE TRANSPORTER CODB"/>
    <property type="match status" value="1"/>
</dbReference>